<dbReference type="Pfam" id="PF00149">
    <property type="entry name" value="Metallophos"/>
    <property type="match status" value="1"/>
</dbReference>
<dbReference type="InterPro" id="IPR043461">
    <property type="entry name" value="LpxH-like"/>
</dbReference>
<gene>
    <name evidence="8" type="ORF">H8S08_05280</name>
</gene>
<keyword evidence="5" id="KW-0472">Membrane</keyword>
<accession>A0ABR7CL96</accession>
<dbReference type="SUPFAM" id="SSF56300">
    <property type="entry name" value="Metallo-dependent phosphatases"/>
    <property type="match status" value="1"/>
</dbReference>
<evidence type="ECO:0000313" key="8">
    <source>
        <dbReference type="EMBL" id="MBC5616433.1"/>
    </source>
</evidence>
<comment type="caution">
    <text evidence="8">The sequence shown here is derived from an EMBL/GenBank/DDBJ whole genome shotgun (WGS) entry which is preliminary data.</text>
</comment>
<proteinExistence type="predicted"/>
<evidence type="ECO:0000256" key="2">
    <source>
        <dbReference type="ARBA" id="ARBA00022519"/>
    </source>
</evidence>
<keyword evidence="3" id="KW-0479">Metal-binding</keyword>
<dbReference type="PANTHER" id="PTHR34990">
    <property type="entry name" value="UDP-2,3-DIACYLGLUCOSAMINE HYDROLASE-RELATED"/>
    <property type="match status" value="1"/>
</dbReference>
<evidence type="ECO:0000256" key="6">
    <source>
        <dbReference type="ARBA" id="ARBA00023211"/>
    </source>
</evidence>
<sequence>MYYFASDIHLGLKVGQTHATRERLFVRWLDEVSADAEAIFLVGDVFDFWYEYRRVVPKGFTRLLGKLSELTDRGVAVHFFPGNHDLWAFDYLQTECGVVLHRADYEILALAGKRVFIGHGDVFGKRGRGGRLLSRVFRSRAIQWVFSTFVHPNAAMRFGHWWSGSNRKAKPIRHAFRGAEEPIVRFASDFLKEHPGIDLFVCGHIHCAEIVPLAGGSRIAFLGEWIDRPTYGKLDQNGFTLNSYPTTS</sequence>
<evidence type="ECO:0000259" key="7">
    <source>
        <dbReference type="Pfam" id="PF00149"/>
    </source>
</evidence>
<keyword evidence="9" id="KW-1185">Reference proteome</keyword>
<reference evidence="8 9" key="1">
    <citation type="submission" date="2020-08" db="EMBL/GenBank/DDBJ databases">
        <title>Genome public.</title>
        <authorList>
            <person name="Liu C."/>
            <person name="Sun Q."/>
        </authorList>
    </citation>
    <scope>NUCLEOTIDE SEQUENCE [LARGE SCALE GENOMIC DNA]</scope>
    <source>
        <strain evidence="8 9">New-7</strain>
    </source>
</reference>
<keyword evidence="6" id="KW-0464">Manganese</keyword>
<keyword evidence="1" id="KW-1003">Cell membrane</keyword>
<feature type="domain" description="Calcineurin-like phosphoesterase" evidence="7">
    <location>
        <begin position="4"/>
        <end position="207"/>
    </location>
</feature>
<name>A0ABR7CL96_9BACT</name>
<dbReference type="CDD" id="cd07398">
    <property type="entry name" value="MPP_YbbF-LpxH"/>
    <property type="match status" value="1"/>
</dbReference>
<keyword evidence="4" id="KW-0378">Hydrolase</keyword>
<evidence type="ECO:0000256" key="1">
    <source>
        <dbReference type="ARBA" id="ARBA00022475"/>
    </source>
</evidence>
<dbReference type="EMBL" id="JACOOK010000002">
    <property type="protein sequence ID" value="MBC5616433.1"/>
    <property type="molecule type" value="Genomic_DNA"/>
</dbReference>
<dbReference type="InterPro" id="IPR029052">
    <property type="entry name" value="Metallo-depent_PP-like"/>
</dbReference>
<evidence type="ECO:0000256" key="4">
    <source>
        <dbReference type="ARBA" id="ARBA00022801"/>
    </source>
</evidence>
<evidence type="ECO:0000256" key="3">
    <source>
        <dbReference type="ARBA" id="ARBA00022723"/>
    </source>
</evidence>
<dbReference type="PANTHER" id="PTHR34990:SF1">
    <property type="entry name" value="UDP-2,3-DIACYLGLUCOSAMINE HYDROLASE"/>
    <property type="match status" value="1"/>
</dbReference>
<evidence type="ECO:0000313" key="9">
    <source>
        <dbReference type="Proteomes" id="UP000636891"/>
    </source>
</evidence>
<keyword evidence="2" id="KW-0997">Cell inner membrane</keyword>
<evidence type="ECO:0000256" key="5">
    <source>
        <dbReference type="ARBA" id="ARBA00023136"/>
    </source>
</evidence>
<dbReference type="InterPro" id="IPR004843">
    <property type="entry name" value="Calcineurin-like_PHP"/>
</dbReference>
<dbReference type="Proteomes" id="UP000636891">
    <property type="component" value="Unassembled WGS sequence"/>
</dbReference>
<dbReference type="Gene3D" id="3.60.21.10">
    <property type="match status" value="1"/>
</dbReference>
<protein>
    <submittedName>
        <fullName evidence="8">UDP-2,3-diacylglucosamine diphosphatase</fullName>
    </submittedName>
</protein>
<organism evidence="8 9">
    <name type="scientific">Alistipes hominis</name>
    <dbReference type="NCBI Taxonomy" id="2763015"/>
    <lineage>
        <taxon>Bacteria</taxon>
        <taxon>Pseudomonadati</taxon>
        <taxon>Bacteroidota</taxon>
        <taxon>Bacteroidia</taxon>
        <taxon>Bacteroidales</taxon>
        <taxon>Rikenellaceae</taxon>
        <taxon>Alistipes</taxon>
    </lineage>
</organism>
<dbReference type="RefSeq" id="WP_101573593.1">
    <property type="nucleotide sequence ID" value="NZ_JACOOK010000002.1"/>
</dbReference>